<dbReference type="SUPFAM" id="SSF51735">
    <property type="entry name" value="NAD(P)-binding Rossmann-fold domains"/>
    <property type="match status" value="1"/>
</dbReference>
<dbReference type="PIRSF" id="PIRSF000102">
    <property type="entry name" value="Lac_mal_DH"/>
    <property type="match status" value="1"/>
</dbReference>
<evidence type="ECO:0000256" key="1">
    <source>
        <dbReference type="ARBA" id="ARBA00004843"/>
    </source>
</evidence>
<evidence type="ECO:0000256" key="9">
    <source>
        <dbReference type="PIRSR" id="PIRSR000102-3"/>
    </source>
</evidence>
<dbReference type="GO" id="GO:0006096">
    <property type="term" value="P:glycolytic process"/>
    <property type="evidence" value="ECO:0007669"/>
    <property type="project" value="UniProtKB-UniRule"/>
</dbReference>
<comment type="caution">
    <text evidence="7">Lacks conserved residue(s) required for the propagation of feature annotation.</text>
</comment>
<comment type="subcellular location">
    <subcellularLocation>
        <location evidence="7">Cytoplasm</location>
    </subcellularLocation>
</comment>
<feature type="binding site" evidence="7 9">
    <location>
        <begin position="120"/>
        <end position="122"/>
    </location>
    <ligand>
        <name>NAD(+)</name>
        <dbReference type="ChEBI" id="CHEBI:57540"/>
    </ligand>
</feature>
<feature type="active site" description="Proton acceptor" evidence="7 8">
    <location>
        <position position="177"/>
    </location>
</feature>
<dbReference type="GO" id="GO:0004459">
    <property type="term" value="F:L-lactate dehydrogenase (NAD+) activity"/>
    <property type="evidence" value="ECO:0007669"/>
    <property type="project" value="UniProtKB-UniRule"/>
</dbReference>
<comment type="pathway">
    <text evidence="1 7">Fermentation; pyruvate fermentation to lactate; (S)-lactate from pyruvate: step 1/1.</text>
</comment>
<feature type="binding site" evidence="7">
    <location>
        <begin position="150"/>
        <end position="153"/>
    </location>
    <ligand>
        <name>substrate</name>
    </ligand>
</feature>
<name>A0A1G2ANJ2_9BACT</name>
<feature type="binding site" evidence="7">
    <location>
        <position position="103"/>
    </location>
    <ligand>
        <name>NAD(+)</name>
        <dbReference type="ChEBI" id="CHEBI:57540"/>
    </ligand>
</feature>
<dbReference type="InterPro" id="IPR015955">
    <property type="entry name" value="Lactate_DH/Glyco_Ohase_4_C"/>
</dbReference>
<keyword evidence="4 7" id="KW-0560">Oxidoreductase</keyword>
<dbReference type="GO" id="GO:0005737">
    <property type="term" value="C:cytoplasm"/>
    <property type="evidence" value="ECO:0007669"/>
    <property type="project" value="UniProtKB-SubCell"/>
</dbReference>
<comment type="function">
    <text evidence="7">Catalyzes the conversion of lactate to pyruvate.</text>
</comment>
<keyword evidence="7" id="KW-0597">Phosphoprotein</keyword>
<dbReference type="PRINTS" id="PR00086">
    <property type="entry name" value="LLDHDRGNASE"/>
</dbReference>
<dbReference type="Gene3D" id="3.40.50.720">
    <property type="entry name" value="NAD(P)-binding Rossmann-like Domain"/>
    <property type="match status" value="1"/>
</dbReference>
<evidence type="ECO:0000256" key="4">
    <source>
        <dbReference type="ARBA" id="ARBA00023002"/>
    </source>
</evidence>
<evidence type="ECO:0000256" key="3">
    <source>
        <dbReference type="ARBA" id="ARBA00012967"/>
    </source>
</evidence>
<dbReference type="HAMAP" id="MF_00488">
    <property type="entry name" value="Lactate_dehydrog"/>
    <property type="match status" value="1"/>
</dbReference>
<dbReference type="STRING" id="1798540.A3B74_02165"/>
<accession>A0A1G2ANJ2</accession>
<feature type="binding site" evidence="9">
    <location>
        <begin position="11"/>
        <end position="16"/>
    </location>
    <ligand>
        <name>NAD(+)</name>
        <dbReference type="ChEBI" id="CHEBI:57540"/>
    </ligand>
</feature>
<sequence>MSNNGKVVVIGAGFVGATSAYAMFIDGAPSEIVLLDVNKEKAEGEAMDLEQGMQFVPGTKLSYGSDYALVRNAEVVVITAGARTKPGQTRLELISVNAQILKTIIQNIKKYNKDCCLLIVTNPVDVLTYLAVRYSGFSYDKVFGSGTTLDSARLRYFLGQKLRVHPSSIHAYMLGEHGDSEFPAWSSARVGGVPVLEMEGLDRAILNRLADNTRRAAYEIVARKGATYYAIGLVVAQLVRAILDDSNTIFPLSVYLKKYHGVSDVTLSVPVVLNRSGAHIRFQLPLSQQEKKQFRSCAKIVRSLQS</sequence>
<dbReference type="EC" id="1.1.1.27" evidence="3 7"/>
<evidence type="ECO:0000313" key="12">
    <source>
        <dbReference type="EMBL" id="OGY78478.1"/>
    </source>
</evidence>
<feature type="binding site" evidence="7">
    <location>
        <begin position="122"/>
        <end position="125"/>
    </location>
    <ligand>
        <name>substrate</name>
    </ligand>
</feature>
<comment type="subunit">
    <text evidence="7">Homotetramer.</text>
</comment>
<keyword evidence="7" id="KW-0963">Cytoplasm</keyword>
<evidence type="ECO:0000313" key="13">
    <source>
        <dbReference type="Proteomes" id="UP000177165"/>
    </source>
</evidence>
<gene>
    <name evidence="7" type="primary">ldh</name>
    <name evidence="12" type="ORF">A3B74_02165</name>
</gene>
<dbReference type="InterPro" id="IPR011304">
    <property type="entry name" value="L-lactate_DH"/>
</dbReference>
<feature type="binding site" evidence="7">
    <location>
        <position position="15"/>
    </location>
    <ligand>
        <name>NAD(+)</name>
        <dbReference type="ChEBI" id="CHEBI:57540"/>
    </ligand>
</feature>
<feature type="binding site" evidence="7">
    <location>
        <position position="170"/>
    </location>
    <ligand>
        <name>beta-D-fructose 1,6-bisphosphate</name>
        <dbReference type="ChEBI" id="CHEBI:32966"/>
        <note>allosteric activator</note>
    </ligand>
</feature>
<keyword evidence="7" id="KW-0021">Allosteric enzyme</keyword>
<dbReference type="Pfam" id="PF00056">
    <property type="entry name" value="Ldh_1_N"/>
    <property type="match status" value="1"/>
</dbReference>
<evidence type="ECO:0000256" key="7">
    <source>
        <dbReference type="HAMAP-Rule" id="MF_00488"/>
    </source>
</evidence>
<dbReference type="NCBIfam" id="NF000824">
    <property type="entry name" value="PRK00066.1"/>
    <property type="match status" value="1"/>
</dbReference>
<dbReference type="SUPFAM" id="SSF56327">
    <property type="entry name" value="LDH C-terminal domain-like"/>
    <property type="match status" value="1"/>
</dbReference>
<evidence type="ECO:0000256" key="2">
    <source>
        <dbReference type="ARBA" id="ARBA00006054"/>
    </source>
</evidence>
<keyword evidence="5 7" id="KW-0520">NAD</keyword>
<proteinExistence type="inferred from homology"/>
<feature type="binding site" evidence="9">
    <location>
        <position position="97"/>
    </location>
    <ligand>
        <name>NAD(+)</name>
        <dbReference type="ChEBI" id="CHEBI:57540"/>
    </ligand>
</feature>
<dbReference type="PANTHER" id="PTHR43128:SF16">
    <property type="entry name" value="L-LACTATE DEHYDROGENASE"/>
    <property type="match status" value="1"/>
</dbReference>
<dbReference type="GO" id="GO:0006089">
    <property type="term" value="P:lactate metabolic process"/>
    <property type="evidence" value="ECO:0007669"/>
    <property type="project" value="TreeGrafter"/>
</dbReference>
<dbReference type="AlphaFoldDB" id="A0A1G2ANJ2"/>
<feature type="binding site" evidence="7">
    <location>
        <begin position="81"/>
        <end position="82"/>
    </location>
    <ligand>
        <name>NAD(+)</name>
        <dbReference type="ChEBI" id="CHEBI:57540"/>
    </ligand>
</feature>
<feature type="binding site" evidence="7 9">
    <location>
        <position position="36"/>
    </location>
    <ligand>
        <name>NAD(+)</name>
        <dbReference type="ChEBI" id="CHEBI:57540"/>
    </ligand>
</feature>
<dbReference type="NCBIfam" id="NF004863">
    <property type="entry name" value="PRK06223.1"/>
    <property type="match status" value="1"/>
</dbReference>
<evidence type="ECO:0000256" key="5">
    <source>
        <dbReference type="ARBA" id="ARBA00023027"/>
    </source>
</evidence>
<dbReference type="InterPro" id="IPR036291">
    <property type="entry name" value="NAD(P)-bd_dom_sf"/>
</dbReference>
<dbReference type="InterPro" id="IPR001236">
    <property type="entry name" value="Lactate/malate_DH_N"/>
</dbReference>
<dbReference type="PANTHER" id="PTHR43128">
    <property type="entry name" value="L-2-HYDROXYCARBOXYLATE DEHYDROGENASE (NAD(P)(+))"/>
    <property type="match status" value="1"/>
</dbReference>
<dbReference type="InterPro" id="IPR022383">
    <property type="entry name" value="Lactate/malate_DH_C"/>
</dbReference>
<dbReference type="EMBL" id="MHKB01000015">
    <property type="protein sequence ID" value="OGY78478.1"/>
    <property type="molecule type" value="Genomic_DNA"/>
</dbReference>
<feature type="binding site" evidence="7">
    <location>
        <position position="41"/>
    </location>
    <ligand>
        <name>NAD(+)</name>
        <dbReference type="ChEBI" id="CHEBI:57540"/>
    </ligand>
</feature>
<feature type="binding site" evidence="7">
    <location>
        <position position="90"/>
    </location>
    <ligand>
        <name>substrate</name>
    </ligand>
</feature>
<dbReference type="Gene3D" id="3.90.110.10">
    <property type="entry name" value="Lactate dehydrogenase/glycoside hydrolase, family 4, C-terminal"/>
    <property type="match status" value="1"/>
</dbReference>
<dbReference type="PROSITE" id="PS00064">
    <property type="entry name" value="L_LDH"/>
    <property type="match status" value="1"/>
</dbReference>
<comment type="activity regulation">
    <text evidence="7">Allosterically activated by fructose 1,6-bisphosphate (FBP).</text>
</comment>
<dbReference type="NCBIfam" id="TIGR01771">
    <property type="entry name" value="L-LDH-NAD"/>
    <property type="match status" value="1"/>
</dbReference>
<dbReference type="InterPro" id="IPR018177">
    <property type="entry name" value="L-lactate_DH_AS"/>
</dbReference>
<protein>
    <recommendedName>
        <fullName evidence="3 7">L-lactate dehydrogenase</fullName>
        <shortName evidence="7">L-LDH</shortName>
        <ecNumber evidence="3 7">1.1.1.27</ecNumber>
    </recommendedName>
</protein>
<feature type="domain" description="Lactate/malate dehydrogenase C-terminal" evidence="11">
    <location>
        <begin position="147"/>
        <end position="301"/>
    </location>
</feature>
<feature type="binding site" evidence="7">
    <location>
        <position position="155"/>
    </location>
    <ligand>
        <name>beta-D-fructose 1,6-bisphosphate</name>
        <dbReference type="ChEBI" id="CHEBI:32966"/>
        <note>allosteric activator</note>
    </ligand>
</feature>
<dbReference type="UniPathway" id="UPA00554">
    <property type="reaction ID" value="UER00611"/>
</dbReference>
<dbReference type="InterPro" id="IPR001557">
    <property type="entry name" value="L-lactate/malate_DH"/>
</dbReference>
<evidence type="ECO:0000259" key="11">
    <source>
        <dbReference type="Pfam" id="PF02866"/>
    </source>
</evidence>
<dbReference type="FunFam" id="3.40.50.720:FF:000018">
    <property type="entry name" value="Malate dehydrogenase"/>
    <property type="match status" value="1"/>
</dbReference>
<comment type="similarity">
    <text evidence="2 7">Belongs to the LDH/MDH superfamily. LDH family.</text>
</comment>
<evidence type="ECO:0000256" key="6">
    <source>
        <dbReference type="ARBA" id="ARBA00049258"/>
    </source>
</evidence>
<evidence type="ECO:0000259" key="10">
    <source>
        <dbReference type="Pfam" id="PF00056"/>
    </source>
</evidence>
<evidence type="ECO:0000256" key="8">
    <source>
        <dbReference type="PIRSR" id="PIRSR000102-1"/>
    </source>
</evidence>
<feature type="domain" description="Lactate/malate dehydrogenase N-terminal" evidence="10">
    <location>
        <begin position="6"/>
        <end position="144"/>
    </location>
</feature>
<feature type="binding site" evidence="7">
    <location>
        <position position="145"/>
    </location>
    <ligand>
        <name>NAD(+)</name>
        <dbReference type="ChEBI" id="CHEBI:57540"/>
    </ligand>
</feature>
<comment type="catalytic activity">
    <reaction evidence="6 7">
        <text>(S)-lactate + NAD(+) = pyruvate + NADH + H(+)</text>
        <dbReference type="Rhea" id="RHEA:23444"/>
        <dbReference type="ChEBI" id="CHEBI:15361"/>
        <dbReference type="ChEBI" id="CHEBI:15378"/>
        <dbReference type="ChEBI" id="CHEBI:16651"/>
        <dbReference type="ChEBI" id="CHEBI:57540"/>
        <dbReference type="ChEBI" id="CHEBI:57945"/>
        <dbReference type="EC" id="1.1.1.27"/>
    </reaction>
</comment>
<reference evidence="12 13" key="1">
    <citation type="journal article" date="2016" name="Nat. Commun.">
        <title>Thousands of microbial genomes shed light on interconnected biogeochemical processes in an aquifer system.</title>
        <authorList>
            <person name="Anantharaman K."/>
            <person name="Brown C.T."/>
            <person name="Hug L.A."/>
            <person name="Sharon I."/>
            <person name="Castelle C.J."/>
            <person name="Probst A.J."/>
            <person name="Thomas B.C."/>
            <person name="Singh A."/>
            <person name="Wilkins M.J."/>
            <person name="Karaoz U."/>
            <person name="Brodie E.L."/>
            <person name="Williams K.H."/>
            <person name="Hubbard S.S."/>
            <person name="Banfield J.F."/>
        </authorList>
    </citation>
    <scope>NUCLEOTIDE SEQUENCE [LARGE SCALE GENOMIC DNA]</scope>
</reference>
<feature type="modified residue" description="Phosphotyrosine" evidence="7">
    <location>
        <position position="218"/>
    </location>
</feature>
<dbReference type="Pfam" id="PF02866">
    <property type="entry name" value="Ldh_1_C"/>
    <property type="match status" value="1"/>
</dbReference>
<feature type="binding site" evidence="7">
    <location>
        <position position="67"/>
    </location>
    <ligand>
        <name>NAD(+)</name>
        <dbReference type="ChEBI" id="CHEBI:57540"/>
    </ligand>
</feature>
<dbReference type="Proteomes" id="UP000177165">
    <property type="component" value="Unassembled WGS sequence"/>
</dbReference>
<organism evidence="12 13">
    <name type="scientific">Candidatus Kerfeldbacteria bacterium RIFCSPHIGHO2_02_FULL_42_14</name>
    <dbReference type="NCBI Taxonomy" id="1798540"/>
    <lineage>
        <taxon>Bacteria</taxon>
        <taxon>Candidatus Kerfeldiibacteriota</taxon>
    </lineage>
</organism>
<feature type="binding site" evidence="7">
    <location>
        <position position="227"/>
    </location>
    <ligand>
        <name>substrate</name>
    </ligand>
</feature>
<comment type="caution">
    <text evidence="12">The sequence shown here is derived from an EMBL/GenBank/DDBJ whole genome shotgun (WGS) entry which is preliminary data.</text>
</comment>